<dbReference type="GO" id="GO:0005737">
    <property type="term" value="C:cytoplasm"/>
    <property type="evidence" value="ECO:0007669"/>
    <property type="project" value="TreeGrafter"/>
</dbReference>
<dbReference type="Gene3D" id="3.90.640.90">
    <property type="entry name" value="Anti-proliferative protein, N-terminal domain"/>
    <property type="match status" value="1"/>
</dbReference>
<protein>
    <submittedName>
        <fullName evidence="5">Anti_prolifrtn domain-containing protein</fullName>
    </submittedName>
</protein>
<dbReference type="InterPro" id="IPR015676">
    <property type="entry name" value="Tob1/2"/>
</dbReference>
<evidence type="ECO:0000256" key="2">
    <source>
        <dbReference type="ARBA" id="ARBA00022553"/>
    </source>
</evidence>
<comment type="similarity">
    <text evidence="1">Belongs to the BTG family.</text>
</comment>
<evidence type="ECO:0000313" key="5">
    <source>
        <dbReference type="WBParaSite" id="L893_g20242.t1"/>
    </source>
</evidence>
<dbReference type="Pfam" id="PF07742">
    <property type="entry name" value="BTG"/>
    <property type="match status" value="1"/>
</dbReference>
<dbReference type="WBParaSite" id="L893_g20242.t1">
    <property type="protein sequence ID" value="L893_g20242.t1"/>
    <property type="gene ID" value="L893_g20242"/>
</dbReference>
<dbReference type="GO" id="GO:0003714">
    <property type="term" value="F:transcription corepressor activity"/>
    <property type="evidence" value="ECO:0007669"/>
    <property type="project" value="TreeGrafter"/>
</dbReference>
<dbReference type="InterPro" id="IPR036054">
    <property type="entry name" value="BTG-like_sf"/>
</dbReference>
<dbReference type="Proteomes" id="UP000095287">
    <property type="component" value="Unplaced"/>
</dbReference>
<evidence type="ECO:0000259" key="3">
    <source>
        <dbReference type="Pfam" id="PF07742"/>
    </source>
</evidence>
<proteinExistence type="inferred from homology"/>
<evidence type="ECO:0000313" key="4">
    <source>
        <dbReference type="Proteomes" id="UP000095287"/>
    </source>
</evidence>
<keyword evidence="4" id="KW-1185">Reference proteome</keyword>
<keyword evidence="2" id="KW-0597">Phosphoprotein</keyword>
<sequence length="310" mass="35422">MEGQMFLTVEFEAAVRHLASYLYGRIPRTRVLEFAENLGNQLLMGLHGNDEHIIMVNVGGQCDPLLEKVVELMGFSLEEISSHFPKGLLLYIKPGSVIAELATTGSRKCVYPKEQKASNVDNASKGFLVPMSEAKRSEDGEEYIGSAESPFLKRVYITSADGRIRPFFQLEQKEKLYDVYQMAAFRFGWVKQRMHKGLESGMGNHEFTSPSMLSYMRLFKSLLVILRAKEEYKLQGEKEQRFIGKINPRIGEMIEMSISQVLSLSPLMIWDKEEHIASKKQYKQYIADNPNVWRDGFNVTDESEIEIADL</sequence>
<organism evidence="4 5">
    <name type="scientific">Steinernema glaseri</name>
    <dbReference type="NCBI Taxonomy" id="37863"/>
    <lineage>
        <taxon>Eukaryota</taxon>
        <taxon>Metazoa</taxon>
        <taxon>Ecdysozoa</taxon>
        <taxon>Nematoda</taxon>
        <taxon>Chromadorea</taxon>
        <taxon>Rhabditida</taxon>
        <taxon>Tylenchina</taxon>
        <taxon>Panagrolaimomorpha</taxon>
        <taxon>Strongyloidoidea</taxon>
        <taxon>Steinernematidae</taxon>
        <taxon>Steinernema</taxon>
    </lineage>
</organism>
<dbReference type="PANTHER" id="PTHR17537">
    <property type="entry name" value="TRANSDUCER OF ERBB2 TOB"/>
    <property type="match status" value="1"/>
</dbReference>
<evidence type="ECO:0000256" key="1">
    <source>
        <dbReference type="ARBA" id="ARBA00007989"/>
    </source>
</evidence>
<accession>A0A1I7YVF8</accession>
<dbReference type="PANTHER" id="PTHR17537:SF5">
    <property type="entry name" value="TRANSDUCER OF ERBB2, ISOFORM A"/>
    <property type="match status" value="1"/>
</dbReference>
<dbReference type="GO" id="GO:0005634">
    <property type="term" value="C:nucleus"/>
    <property type="evidence" value="ECO:0007669"/>
    <property type="project" value="TreeGrafter"/>
</dbReference>
<dbReference type="AlphaFoldDB" id="A0A1I7YVF8"/>
<dbReference type="SUPFAM" id="SSF160696">
    <property type="entry name" value="BTG domain-like"/>
    <property type="match status" value="1"/>
</dbReference>
<feature type="domain" description="Anti-proliferative protein" evidence="3">
    <location>
        <begin position="9"/>
        <end position="108"/>
    </location>
</feature>
<name>A0A1I7YVF8_9BILA</name>
<dbReference type="InterPro" id="IPR002087">
    <property type="entry name" value="Anti_prolifrtn"/>
</dbReference>
<reference evidence="5" key="1">
    <citation type="submission" date="2016-11" db="UniProtKB">
        <authorList>
            <consortium name="WormBaseParasite"/>
        </authorList>
    </citation>
    <scope>IDENTIFICATION</scope>
</reference>